<evidence type="ECO:0000313" key="3">
    <source>
        <dbReference type="Proteomes" id="UP000051530"/>
    </source>
</evidence>
<organism evidence="2 3">
    <name type="scientific">Pseudoloma neurophilia</name>
    <dbReference type="NCBI Taxonomy" id="146866"/>
    <lineage>
        <taxon>Eukaryota</taxon>
        <taxon>Fungi</taxon>
        <taxon>Fungi incertae sedis</taxon>
        <taxon>Microsporidia</taxon>
        <taxon>Pseudoloma</taxon>
    </lineage>
</organism>
<proteinExistence type="predicted"/>
<accession>A0A0R0M168</accession>
<dbReference type="EMBL" id="LGUB01000004">
    <property type="protein sequence ID" value="KRH95162.1"/>
    <property type="molecule type" value="Genomic_DNA"/>
</dbReference>
<protein>
    <submittedName>
        <fullName evidence="2">Uncharacterized protein</fullName>
    </submittedName>
</protein>
<comment type="caution">
    <text evidence="2">The sequence shown here is derived from an EMBL/GenBank/DDBJ whole genome shotgun (WGS) entry which is preliminary data.</text>
</comment>
<evidence type="ECO:0000256" key="1">
    <source>
        <dbReference type="SAM" id="Phobius"/>
    </source>
</evidence>
<keyword evidence="1" id="KW-0472">Membrane</keyword>
<keyword evidence="1" id="KW-1133">Transmembrane helix</keyword>
<keyword evidence="3" id="KW-1185">Reference proteome</keyword>
<dbReference type="Proteomes" id="UP000051530">
    <property type="component" value="Unassembled WGS sequence"/>
</dbReference>
<sequence>MDIFDHKILLKETAMNNCLDDKNDKKYSECKLDCKKPQFLRCKCYYSISNKKLKIENNGIMDLENNTEILERAKNASSELINCITGANKYLKLESYERINYDRSSKDKHKDKDKKNEKFWNKIIEKTPNEAFEELLTVDGKKFSLSNDDFHLQIPKKSGLPDNLEKENQIIFTDGKSNKSLIPIAIGIEFTLLVFFCFCYLIYKIKKKCRTRVYNLNI</sequence>
<gene>
    <name evidence="2" type="ORF">M153_2200017108</name>
</gene>
<dbReference type="VEuPathDB" id="MicrosporidiaDB:M153_2200017108"/>
<dbReference type="AlphaFoldDB" id="A0A0R0M168"/>
<name>A0A0R0M168_9MICR</name>
<evidence type="ECO:0000313" key="2">
    <source>
        <dbReference type="EMBL" id="KRH95162.1"/>
    </source>
</evidence>
<reference evidence="2 3" key="1">
    <citation type="submission" date="2015-07" db="EMBL/GenBank/DDBJ databases">
        <title>The genome of Pseudoloma neurophilia, a relevant intracellular parasite of the zebrafish.</title>
        <authorList>
            <person name="Ndikumana S."/>
            <person name="Pelin A."/>
            <person name="Sanders J."/>
            <person name="Corradi N."/>
        </authorList>
    </citation>
    <scope>NUCLEOTIDE SEQUENCE [LARGE SCALE GENOMIC DNA]</scope>
    <source>
        <strain evidence="2 3">MK1</strain>
    </source>
</reference>
<feature type="transmembrane region" description="Helical" evidence="1">
    <location>
        <begin position="181"/>
        <end position="203"/>
    </location>
</feature>
<keyword evidence="1" id="KW-0812">Transmembrane</keyword>